<sequence>MPSDRHELAKLPEIQTTDSEPGLLAANLVRIQVCYPCQCGVVVRSSETLPRSALEDVTVFSDKVRQITSRSRDLWEEHQRG</sequence>
<reference evidence="2" key="1">
    <citation type="submission" date="2017-10" db="EMBL/GenBank/DDBJ databases">
        <authorList>
            <person name="Banno H."/>
            <person name="Chua N.-H."/>
        </authorList>
    </citation>
    <scope>NUCLEOTIDE SEQUENCE [LARGE SCALE GENOMIC DNA]</scope>
</reference>
<evidence type="ECO:0000313" key="1">
    <source>
        <dbReference type="EMBL" id="ATW59057.1"/>
    </source>
</evidence>
<dbReference type="Proteomes" id="UP000240384">
    <property type="component" value="Segment"/>
</dbReference>
<keyword evidence="2" id="KW-1185">Reference proteome</keyword>
<organism evidence="1 2">
    <name type="scientific">Gordonia phage Mahdia</name>
    <dbReference type="NCBI Taxonomy" id="2047873"/>
    <lineage>
        <taxon>Viruses</taxon>
        <taxon>Duplodnaviria</taxon>
        <taxon>Heunggongvirae</taxon>
        <taxon>Uroviricota</taxon>
        <taxon>Caudoviricetes</taxon>
        <taxon>Gustavvirus</taxon>
        <taxon>Gustavvirus mahdia</taxon>
    </lineage>
</organism>
<accession>A0A2H4PA10</accession>
<gene>
    <name evidence="1" type="ORF">PBI_MAHDIA_58</name>
</gene>
<protein>
    <submittedName>
        <fullName evidence="1">Uncharacterized protein</fullName>
    </submittedName>
</protein>
<dbReference type="EMBL" id="MG198783">
    <property type="protein sequence ID" value="ATW59057.1"/>
    <property type="molecule type" value="Genomic_DNA"/>
</dbReference>
<evidence type="ECO:0000313" key="2">
    <source>
        <dbReference type="Proteomes" id="UP000240384"/>
    </source>
</evidence>
<dbReference type="OrthoDB" id="38075at10239"/>
<name>A0A2H4PA10_9CAUD</name>
<proteinExistence type="predicted"/>